<accession>A0A9X3WVA3</accession>
<dbReference type="CDD" id="cd05233">
    <property type="entry name" value="SDR_c"/>
    <property type="match status" value="1"/>
</dbReference>
<evidence type="ECO:0000256" key="2">
    <source>
        <dbReference type="ARBA" id="ARBA00023002"/>
    </source>
</evidence>
<dbReference type="InterPro" id="IPR002347">
    <property type="entry name" value="SDR_fam"/>
</dbReference>
<dbReference type="AlphaFoldDB" id="A0A9X3WVA3"/>
<name>A0A9X3WVA3_9BACI</name>
<evidence type="ECO:0000256" key="1">
    <source>
        <dbReference type="ARBA" id="ARBA00006484"/>
    </source>
</evidence>
<proteinExistence type="inferred from homology"/>
<protein>
    <submittedName>
        <fullName evidence="3">SDR family NAD(P)-dependent oxidoreductase</fullName>
    </submittedName>
</protein>
<dbReference type="RefSeq" id="WP_272436666.1">
    <property type="nucleotide sequence ID" value="NZ_JAMQKB010000008.1"/>
</dbReference>
<dbReference type="PANTHER" id="PTHR42901:SF1">
    <property type="entry name" value="ALCOHOL DEHYDROGENASE"/>
    <property type="match status" value="1"/>
</dbReference>
<dbReference type="PANTHER" id="PTHR42901">
    <property type="entry name" value="ALCOHOL DEHYDROGENASE"/>
    <property type="match status" value="1"/>
</dbReference>
<sequence>MNSNVIVITGAGSGLGASLAKKYSKLGHHVCLLGRTRSKLTRTAETLSYKHSIYELDVTAKDDVAKVIQSIKEDVGSIDLLVNNAGVGMFDLAENASEESTHQMIMGNMKTDFWDDIDKEIERKGLMDPDDVADIIIDSVTSRQYLSVDEVVITNKES</sequence>
<dbReference type="PRINTS" id="PR00081">
    <property type="entry name" value="GDHRDH"/>
</dbReference>
<keyword evidence="2" id="KW-0560">Oxidoreductase</keyword>
<comment type="caution">
    <text evidence="3">The sequence shown here is derived from an EMBL/GenBank/DDBJ whole genome shotgun (WGS) entry which is preliminary data.</text>
</comment>
<gene>
    <name evidence="3" type="ORF">NC797_10125</name>
</gene>
<keyword evidence="4" id="KW-1185">Reference proteome</keyword>
<reference evidence="3" key="1">
    <citation type="submission" date="2022-06" db="EMBL/GenBank/DDBJ databases">
        <title>Aquibacillus sp. a new bacterium isolated from soil saline samples.</title>
        <authorList>
            <person name="Galisteo C."/>
            <person name="De La Haba R."/>
            <person name="Sanchez-Porro C."/>
            <person name="Ventosa A."/>
        </authorList>
    </citation>
    <scope>NUCLEOTIDE SEQUENCE</scope>
    <source>
        <strain evidence="3">3ASR75-11</strain>
    </source>
</reference>
<evidence type="ECO:0000313" key="4">
    <source>
        <dbReference type="Proteomes" id="UP001145050"/>
    </source>
</evidence>
<dbReference type="Pfam" id="PF00106">
    <property type="entry name" value="adh_short"/>
    <property type="match status" value="1"/>
</dbReference>
<evidence type="ECO:0000313" key="3">
    <source>
        <dbReference type="EMBL" id="MDC3424866.1"/>
    </source>
</evidence>
<dbReference type="EMBL" id="JAMQKB010000008">
    <property type="protein sequence ID" value="MDC3424866.1"/>
    <property type="molecule type" value="Genomic_DNA"/>
</dbReference>
<dbReference type="GO" id="GO:0016491">
    <property type="term" value="F:oxidoreductase activity"/>
    <property type="evidence" value="ECO:0007669"/>
    <property type="project" value="UniProtKB-KW"/>
</dbReference>
<organism evidence="3 4">
    <name type="scientific">Terrihalobacillus insolitus</name>
    <dbReference type="NCBI Taxonomy" id="2950438"/>
    <lineage>
        <taxon>Bacteria</taxon>
        <taxon>Bacillati</taxon>
        <taxon>Bacillota</taxon>
        <taxon>Bacilli</taxon>
        <taxon>Bacillales</taxon>
        <taxon>Bacillaceae</taxon>
        <taxon>Terrihalobacillus</taxon>
    </lineage>
</organism>
<dbReference type="Gene3D" id="3.40.50.720">
    <property type="entry name" value="NAD(P)-binding Rossmann-like Domain"/>
    <property type="match status" value="1"/>
</dbReference>
<comment type="similarity">
    <text evidence="1">Belongs to the short-chain dehydrogenases/reductases (SDR) family.</text>
</comment>
<dbReference type="InterPro" id="IPR036291">
    <property type="entry name" value="NAD(P)-bd_dom_sf"/>
</dbReference>
<dbReference type="SUPFAM" id="SSF51735">
    <property type="entry name" value="NAD(P)-binding Rossmann-fold domains"/>
    <property type="match status" value="1"/>
</dbReference>
<dbReference type="Proteomes" id="UP001145050">
    <property type="component" value="Unassembled WGS sequence"/>
</dbReference>